<comment type="similarity">
    <text evidence="6">Belongs to the ABC-2 integral membrane protein family.</text>
</comment>
<dbReference type="InterPro" id="IPR013525">
    <property type="entry name" value="ABC2_TM"/>
</dbReference>
<dbReference type="GO" id="GO:0140359">
    <property type="term" value="F:ABC-type transporter activity"/>
    <property type="evidence" value="ECO:0007669"/>
    <property type="project" value="InterPro"/>
</dbReference>
<organism evidence="8 9">
    <name type="scientific">Nocardiopsis flavescens</name>
    <dbReference type="NCBI Taxonomy" id="758803"/>
    <lineage>
        <taxon>Bacteria</taxon>
        <taxon>Bacillati</taxon>
        <taxon>Actinomycetota</taxon>
        <taxon>Actinomycetes</taxon>
        <taxon>Streptosporangiales</taxon>
        <taxon>Nocardiopsidaceae</taxon>
        <taxon>Nocardiopsis</taxon>
    </lineage>
</organism>
<dbReference type="InterPro" id="IPR000412">
    <property type="entry name" value="ABC_2_transport"/>
</dbReference>
<dbReference type="PANTHER" id="PTHR43077:SF10">
    <property type="entry name" value="TRANSPORT PERMEASE PROTEIN"/>
    <property type="match status" value="1"/>
</dbReference>
<dbReference type="OrthoDB" id="9255971at2"/>
<keyword evidence="9" id="KW-1185">Reference proteome</keyword>
<gene>
    <name evidence="8" type="ORF">SAMN05421803_1095</name>
</gene>
<dbReference type="Proteomes" id="UP000184452">
    <property type="component" value="Unassembled WGS sequence"/>
</dbReference>
<evidence type="ECO:0000256" key="1">
    <source>
        <dbReference type="ARBA" id="ARBA00004141"/>
    </source>
</evidence>
<feature type="transmembrane region" description="Helical" evidence="6">
    <location>
        <begin position="73"/>
        <end position="96"/>
    </location>
</feature>
<keyword evidence="5" id="KW-0046">Antibiotic resistance</keyword>
<evidence type="ECO:0000256" key="5">
    <source>
        <dbReference type="ARBA" id="ARBA00023251"/>
    </source>
</evidence>
<dbReference type="Pfam" id="PF01061">
    <property type="entry name" value="ABC2_membrane"/>
    <property type="match status" value="1"/>
</dbReference>
<evidence type="ECO:0000313" key="9">
    <source>
        <dbReference type="Proteomes" id="UP000184452"/>
    </source>
</evidence>
<feature type="domain" description="ABC transmembrane type-2" evidence="7">
    <location>
        <begin position="37"/>
        <end position="282"/>
    </location>
</feature>
<dbReference type="GO" id="GO:0046677">
    <property type="term" value="P:response to antibiotic"/>
    <property type="evidence" value="ECO:0007669"/>
    <property type="project" value="UniProtKB-KW"/>
</dbReference>
<keyword evidence="6" id="KW-1003">Cell membrane</keyword>
<dbReference type="InterPro" id="IPR051328">
    <property type="entry name" value="T7SS_ABC-Transporter"/>
</dbReference>
<dbReference type="InterPro" id="IPR047817">
    <property type="entry name" value="ABC2_TM_bact-type"/>
</dbReference>
<dbReference type="PIRSF" id="PIRSF006648">
    <property type="entry name" value="DrrB"/>
    <property type="match status" value="1"/>
</dbReference>
<keyword evidence="6" id="KW-0813">Transport</keyword>
<dbReference type="PROSITE" id="PS51012">
    <property type="entry name" value="ABC_TM2"/>
    <property type="match status" value="1"/>
</dbReference>
<evidence type="ECO:0000256" key="2">
    <source>
        <dbReference type="ARBA" id="ARBA00022692"/>
    </source>
</evidence>
<proteinExistence type="inferred from homology"/>
<dbReference type="EMBL" id="FQZK01000009">
    <property type="protein sequence ID" value="SHJ73014.1"/>
    <property type="molecule type" value="Genomic_DNA"/>
</dbReference>
<evidence type="ECO:0000256" key="3">
    <source>
        <dbReference type="ARBA" id="ARBA00022989"/>
    </source>
</evidence>
<keyword evidence="4 6" id="KW-0472">Membrane</keyword>
<dbReference type="RefSeq" id="WP_073380086.1">
    <property type="nucleotide sequence ID" value="NZ_FQZK01000009.1"/>
</dbReference>
<dbReference type="AlphaFoldDB" id="A0A1M6LP78"/>
<protein>
    <recommendedName>
        <fullName evidence="6">Transport permease protein</fullName>
    </recommendedName>
</protein>
<feature type="transmembrane region" description="Helical" evidence="6">
    <location>
        <begin position="150"/>
        <end position="176"/>
    </location>
</feature>
<feature type="transmembrane region" description="Helical" evidence="6">
    <location>
        <begin position="117"/>
        <end position="144"/>
    </location>
</feature>
<dbReference type="PRINTS" id="PR00164">
    <property type="entry name" value="ABC2TRNSPORT"/>
</dbReference>
<evidence type="ECO:0000259" key="7">
    <source>
        <dbReference type="PROSITE" id="PS51012"/>
    </source>
</evidence>
<evidence type="ECO:0000256" key="4">
    <source>
        <dbReference type="ARBA" id="ARBA00023136"/>
    </source>
</evidence>
<dbReference type="STRING" id="758803.SAMN05421803_1095"/>
<comment type="subcellular location">
    <subcellularLocation>
        <location evidence="6">Cell membrane</location>
        <topology evidence="6">Multi-pass membrane protein</topology>
    </subcellularLocation>
    <subcellularLocation>
        <location evidence="1">Membrane</location>
        <topology evidence="1">Multi-pass membrane protein</topology>
    </subcellularLocation>
</comment>
<feature type="transmembrane region" description="Helical" evidence="6">
    <location>
        <begin position="40"/>
        <end position="61"/>
    </location>
</feature>
<dbReference type="GO" id="GO:0043190">
    <property type="term" value="C:ATP-binding cassette (ABC) transporter complex"/>
    <property type="evidence" value="ECO:0007669"/>
    <property type="project" value="InterPro"/>
</dbReference>
<evidence type="ECO:0000313" key="8">
    <source>
        <dbReference type="EMBL" id="SHJ73014.1"/>
    </source>
</evidence>
<evidence type="ECO:0000256" key="6">
    <source>
        <dbReference type="RuleBase" id="RU361157"/>
    </source>
</evidence>
<dbReference type="PANTHER" id="PTHR43077">
    <property type="entry name" value="TRANSPORT PERMEASE YVFS-RELATED"/>
    <property type="match status" value="1"/>
</dbReference>
<feature type="transmembrane region" description="Helical" evidence="6">
    <location>
        <begin position="261"/>
        <end position="279"/>
    </location>
</feature>
<accession>A0A1M6LP78</accession>
<keyword evidence="3 6" id="KW-1133">Transmembrane helix</keyword>
<keyword evidence="2 6" id="KW-0812">Transmembrane</keyword>
<feature type="transmembrane region" description="Helical" evidence="6">
    <location>
        <begin position="188"/>
        <end position="210"/>
    </location>
</feature>
<reference evidence="8 9" key="1">
    <citation type="submission" date="2016-11" db="EMBL/GenBank/DDBJ databases">
        <authorList>
            <person name="Jaros S."/>
            <person name="Januszkiewicz K."/>
            <person name="Wedrychowicz H."/>
        </authorList>
    </citation>
    <scope>NUCLEOTIDE SEQUENCE [LARGE SCALE GENOMIC DNA]</scope>
    <source>
        <strain evidence="8 9">CGMCC 4.5723</strain>
    </source>
</reference>
<name>A0A1M6LP78_9ACTN</name>
<sequence length="283" mass="30087">MSTAAGPVAVTGGPVHAARTVMVMVRREMIRTLYEWGRPFSLFLQSLLWLFVVSGGFGSLLPDLPDGVGLDTAMFPGVVTMTIVIAVMYSASSVTADRDSGFLREMLVAPVSRAALAFGKILSTALLATAQAVFVIALAGFAGIPYHPLLMAQLVLLSFVCALAVAAFAVTVAAGSTNTQTYFGVSQLLVMPLVMLSGALFPVGVLPGWLERLALYNPIAYAVDPMRQAVFDRVSAAPEVHALFNPGIHWSGHRLDASAEVLLVLAAAAFFTWTAVLRFRRLS</sequence>